<accession>A0A822F4M8</accession>
<evidence type="ECO:0000313" key="1">
    <source>
        <dbReference type="EMBL" id="CAF5103252.1"/>
    </source>
</evidence>
<dbReference type="EMBL" id="CAJOBR010072263">
    <property type="protein sequence ID" value="CAF5103252.1"/>
    <property type="molecule type" value="Genomic_DNA"/>
</dbReference>
<dbReference type="AlphaFoldDB" id="A0A822F4M8"/>
<organism evidence="2 3">
    <name type="scientific">Rotaria socialis</name>
    <dbReference type="NCBI Taxonomy" id="392032"/>
    <lineage>
        <taxon>Eukaryota</taxon>
        <taxon>Metazoa</taxon>
        <taxon>Spiralia</taxon>
        <taxon>Gnathifera</taxon>
        <taxon>Rotifera</taxon>
        <taxon>Eurotatoria</taxon>
        <taxon>Bdelloidea</taxon>
        <taxon>Philodinida</taxon>
        <taxon>Philodinidae</taxon>
        <taxon>Rotaria</taxon>
    </lineage>
</organism>
<proteinExistence type="predicted"/>
<sequence length="47" mass="5298">MTCITETLTSAECNDEKMISLTFYQRVFKAPDYISSCGYCQAPPKPD</sequence>
<evidence type="ECO:0000313" key="3">
    <source>
        <dbReference type="Proteomes" id="UP000663848"/>
    </source>
</evidence>
<dbReference type="EMBL" id="CAJOBR010078260">
    <property type="protein sequence ID" value="CAF5116991.1"/>
    <property type="molecule type" value="Genomic_DNA"/>
</dbReference>
<dbReference type="Proteomes" id="UP000663848">
    <property type="component" value="Unassembled WGS sequence"/>
</dbReference>
<comment type="caution">
    <text evidence="2">The sequence shown here is derived from an EMBL/GenBank/DDBJ whole genome shotgun (WGS) entry which is preliminary data.</text>
</comment>
<reference evidence="2" key="1">
    <citation type="submission" date="2021-02" db="EMBL/GenBank/DDBJ databases">
        <authorList>
            <person name="Nowell W R."/>
        </authorList>
    </citation>
    <scope>NUCLEOTIDE SEQUENCE</scope>
</reference>
<gene>
    <name evidence="1" type="ORF">QYT958_LOCUS44966</name>
    <name evidence="2" type="ORF">QYT958_LOCUS45811</name>
</gene>
<protein>
    <submittedName>
        <fullName evidence="2">Uncharacterized protein</fullName>
    </submittedName>
</protein>
<feature type="non-terminal residue" evidence="2">
    <location>
        <position position="1"/>
    </location>
</feature>
<evidence type="ECO:0000313" key="2">
    <source>
        <dbReference type="EMBL" id="CAF5116991.1"/>
    </source>
</evidence>
<name>A0A822F4M8_9BILA</name>